<name>A0A371FF20_MUCPR</name>
<reference evidence="2" key="1">
    <citation type="submission" date="2018-05" db="EMBL/GenBank/DDBJ databases">
        <title>Draft genome of Mucuna pruriens seed.</title>
        <authorList>
            <person name="Nnadi N.E."/>
            <person name="Vos R."/>
            <person name="Hasami M.H."/>
            <person name="Devisetty U.K."/>
            <person name="Aguiy J.C."/>
        </authorList>
    </citation>
    <scope>NUCLEOTIDE SEQUENCE [LARGE SCALE GENOMIC DNA]</scope>
    <source>
        <strain evidence="2">JCA_2017</strain>
    </source>
</reference>
<sequence length="153" mass="17231">MAEEYLESEVVFPDHHHPPPVHEGVVAPKREKDNCRGRRVASSLPMSIPERAVRQWGCGEEEEAEEEMTPPHEIMRRRVAGKMAFSVCTGNGRTLKGRDLSQVRNSILSSLFLWELLEQAAFNLGDSSRLVCLLLRAMFKCVRTAPTSGSLER</sequence>
<dbReference type="STRING" id="157652.A0A371FF20"/>
<dbReference type="Pfam" id="PF04520">
    <property type="entry name" value="Senescence_reg"/>
    <property type="match status" value="1"/>
</dbReference>
<evidence type="ECO:0000313" key="2">
    <source>
        <dbReference type="EMBL" id="RDX76871.1"/>
    </source>
</evidence>
<gene>
    <name evidence="2" type="ORF">CR513_43088</name>
</gene>
<organism evidence="2 3">
    <name type="scientific">Mucuna pruriens</name>
    <name type="common">Velvet bean</name>
    <name type="synonym">Dolichos pruriens</name>
    <dbReference type="NCBI Taxonomy" id="157652"/>
    <lineage>
        <taxon>Eukaryota</taxon>
        <taxon>Viridiplantae</taxon>
        <taxon>Streptophyta</taxon>
        <taxon>Embryophyta</taxon>
        <taxon>Tracheophyta</taxon>
        <taxon>Spermatophyta</taxon>
        <taxon>Magnoliopsida</taxon>
        <taxon>eudicotyledons</taxon>
        <taxon>Gunneridae</taxon>
        <taxon>Pentapetalae</taxon>
        <taxon>rosids</taxon>
        <taxon>fabids</taxon>
        <taxon>Fabales</taxon>
        <taxon>Fabaceae</taxon>
        <taxon>Papilionoideae</taxon>
        <taxon>50 kb inversion clade</taxon>
        <taxon>NPAAA clade</taxon>
        <taxon>indigoferoid/millettioid clade</taxon>
        <taxon>Phaseoleae</taxon>
        <taxon>Mucuna</taxon>
    </lineage>
</organism>
<dbReference type="AlphaFoldDB" id="A0A371FF20"/>
<comment type="caution">
    <text evidence="2">The sequence shown here is derived from an EMBL/GenBank/DDBJ whole genome shotgun (WGS) entry which is preliminary data.</text>
</comment>
<dbReference type="InterPro" id="IPR007608">
    <property type="entry name" value="Senescence_reg_S40"/>
</dbReference>
<proteinExistence type="inferred from homology"/>
<keyword evidence="3" id="KW-1185">Reference proteome</keyword>
<dbReference type="GO" id="GO:0010150">
    <property type="term" value="P:leaf senescence"/>
    <property type="evidence" value="ECO:0007669"/>
    <property type="project" value="UniProtKB-ARBA"/>
</dbReference>
<feature type="non-terminal residue" evidence="2">
    <location>
        <position position="1"/>
    </location>
</feature>
<dbReference type="OrthoDB" id="672058at2759"/>
<evidence type="ECO:0000256" key="1">
    <source>
        <dbReference type="ARBA" id="ARBA00034773"/>
    </source>
</evidence>
<comment type="similarity">
    <text evidence="1">Belongs to the senescence regulator S40 family.</text>
</comment>
<dbReference type="Proteomes" id="UP000257109">
    <property type="component" value="Unassembled WGS sequence"/>
</dbReference>
<evidence type="ECO:0000313" key="3">
    <source>
        <dbReference type="Proteomes" id="UP000257109"/>
    </source>
</evidence>
<dbReference type="PANTHER" id="PTHR33083">
    <property type="entry name" value="EXPRESSED PROTEIN"/>
    <property type="match status" value="1"/>
</dbReference>
<dbReference type="EMBL" id="QJKJ01009356">
    <property type="protein sequence ID" value="RDX76871.1"/>
    <property type="molecule type" value="Genomic_DNA"/>
</dbReference>
<accession>A0A371FF20</accession>
<protein>
    <submittedName>
        <fullName evidence="2">Uncharacterized protein</fullName>
    </submittedName>
</protein>
<dbReference type="PANTHER" id="PTHR33083:SF49">
    <property type="entry name" value="SENESCENCE REGULATOR"/>
    <property type="match status" value="1"/>
</dbReference>